<dbReference type="Pfam" id="PF01656">
    <property type="entry name" value="CbiA"/>
    <property type="match status" value="1"/>
</dbReference>
<organism evidence="2 3">
    <name type="scientific">Candidatus Amulumruptor caecigallinarius</name>
    <dbReference type="NCBI Taxonomy" id="2109911"/>
    <lineage>
        <taxon>Bacteria</taxon>
        <taxon>Pseudomonadati</taxon>
        <taxon>Bacteroidota</taxon>
        <taxon>Bacteroidia</taxon>
        <taxon>Bacteroidales</taxon>
        <taxon>Muribaculaceae</taxon>
        <taxon>Candidatus Amulumruptor</taxon>
    </lineage>
</organism>
<reference evidence="2" key="1">
    <citation type="journal article" date="2021" name="PeerJ">
        <title>Extensive microbial diversity within the chicken gut microbiome revealed by metagenomics and culture.</title>
        <authorList>
            <person name="Gilroy R."/>
            <person name="Ravi A."/>
            <person name="Getino M."/>
            <person name="Pursley I."/>
            <person name="Horton D.L."/>
            <person name="Alikhan N.F."/>
            <person name="Baker D."/>
            <person name="Gharbi K."/>
            <person name="Hall N."/>
            <person name="Watson M."/>
            <person name="Adriaenssens E.M."/>
            <person name="Foster-Nyarko E."/>
            <person name="Jarju S."/>
            <person name="Secka A."/>
            <person name="Antonio M."/>
            <person name="Oren A."/>
            <person name="Chaudhuri R.R."/>
            <person name="La Ragione R."/>
            <person name="Hildebrand F."/>
            <person name="Pallen M.J."/>
        </authorList>
    </citation>
    <scope>NUCLEOTIDE SEQUENCE</scope>
    <source>
        <strain evidence="2">4100</strain>
    </source>
</reference>
<dbReference type="InterPro" id="IPR002586">
    <property type="entry name" value="CobQ/CobB/MinD/ParA_Nub-bd_dom"/>
</dbReference>
<dbReference type="CDD" id="cd02042">
    <property type="entry name" value="ParAB_family"/>
    <property type="match status" value="1"/>
</dbReference>
<protein>
    <submittedName>
        <fullName evidence="2">ParA family protein</fullName>
    </submittedName>
</protein>
<reference evidence="2" key="2">
    <citation type="submission" date="2021-09" db="EMBL/GenBank/DDBJ databases">
        <authorList>
            <person name="Gilroy R."/>
        </authorList>
    </citation>
    <scope>NUCLEOTIDE SEQUENCE</scope>
    <source>
        <strain evidence="2">4100</strain>
    </source>
</reference>
<dbReference type="PANTHER" id="PTHR13696">
    <property type="entry name" value="P-LOOP CONTAINING NUCLEOSIDE TRIPHOSPHATE HYDROLASE"/>
    <property type="match status" value="1"/>
</dbReference>
<evidence type="ECO:0000259" key="1">
    <source>
        <dbReference type="Pfam" id="PF01656"/>
    </source>
</evidence>
<evidence type="ECO:0000313" key="2">
    <source>
        <dbReference type="EMBL" id="HJE38271.1"/>
    </source>
</evidence>
<dbReference type="InterPro" id="IPR027417">
    <property type="entry name" value="P-loop_NTPase"/>
</dbReference>
<sequence length="232" mass="25446">MAEPNTIITFANQKGGVGKTTLCMLFAYYLVKSGHPVWVIDSDGQSSIAHFRKKEIADGENMDVPFEVNVHLLKDKNATDKLIGKLREFKGIVLIDSPGNLNEPGLVSIFANSDFIICPFLLDKITITSTATFILLINRLRSTLGSSVKAELLFVPNRVDGRVGTKEEKRLISATKLHLGNFGNVTPEIALRACLQRTSTMAITDEQTAATAAAFDFIKETINPKNSTHSHE</sequence>
<accession>A0A921E7L7</accession>
<name>A0A921E7L7_9BACT</name>
<gene>
    <name evidence="2" type="ORF">K8V47_00685</name>
</gene>
<dbReference type="EMBL" id="DYXT01000006">
    <property type="protein sequence ID" value="HJE38271.1"/>
    <property type="molecule type" value="Genomic_DNA"/>
</dbReference>
<dbReference type="SUPFAM" id="SSF52540">
    <property type="entry name" value="P-loop containing nucleoside triphosphate hydrolases"/>
    <property type="match status" value="1"/>
</dbReference>
<comment type="caution">
    <text evidence="2">The sequence shown here is derived from an EMBL/GenBank/DDBJ whole genome shotgun (WGS) entry which is preliminary data.</text>
</comment>
<evidence type="ECO:0000313" key="3">
    <source>
        <dbReference type="Proteomes" id="UP000711407"/>
    </source>
</evidence>
<dbReference type="Proteomes" id="UP000711407">
    <property type="component" value="Unassembled WGS sequence"/>
</dbReference>
<dbReference type="InterPro" id="IPR050678">
    <property type="entry name" value="DNA_Partitioning_ATPase"/>
</dbReference>
<proteinExistence type="predicted"/>
<dbReference type="Gene3D" id="3.40.50.300">
    <property type="entry name" value="P-loop containing nucleotide triphosphate hydrolases"/>
    <property type="match status" value="1"/>
</dbReference>
<dbReference type="PANTHER" id="PTHR13696:SF99">
    <property type="entry name" value="COBYRINIC ACID AC-DIAMIDE SYNTHASE"/>
    <property type="match status" value="1"/>
</dbReference>
<dbReference type="AlphaFoldDB" id="A0A921E7L7"/>
<feature type="domain" description="CobQ/CobB/MinD/ParA nucleotide binding" evidence="1">
    <location>
        <begin position="8"/>
        <end position="172"/>
    </location>
</feature>